<dbReference type="InterPro" id="IPR036167">
    <property type="entry name" value="tRNA_intron_Endo_cat-like_sf"/>
</dbReference>
<name>A0AAE3FW91_9EURY</name>
<gene>
    <name evidence="4 7" type="primary">endA</name>
    <name evidence="7" type="ORF">AArcSt2_04195</name>
</gene>
<feature type="domain" description="tRNA intron endonuclease N-terminal" evidence="6">
    <location>
        <begin position="1"/>
        <end position="68"/>
    </location>
</feature>
<dbReference type="Gene3D" id="3.40.1350.10">
    <property type="match status" value="2"/>
</dbReference>
<keyword evidence="8" id="KW-1185">Reference proteome</keyword>
<sequence>MNGTLHDDRIAVGGDAKQRYYDGRGYGRPIGGNEIELSRVEAAHLLFRGDLEAVVTDTGATLSFKSFFTQSARTDSGFAQRFLVYADLRDRGFYLSPALDGWPGEDTNEAVDFTVYPRGKGPTDTAVKYRITVVGERKPIPAAELAGLVLAVVDEESELTYLESAEPSFDGSSLYDPETTIEGALIGDRVICWDAPEHVYETGFYGQPLSGRAAIIDGAIQLSLVEAAGLASIDRLTLTDITDSDDSYDAIVARGREVEGDRFDRRLTVYQTLRSNGVVPKTGFKFGADFRTYNNVESVSNLPHSEHLIRVVSPEHAFDPKELSLDVRLAGGVRKRMVFALTGANETITWLSVSRLTP</sequence>
<dbReference type="GO" id="GO:0006388">
    <property type="term" value="P:tRNA splicing, via endonucleolytic cleavage and ligation"/>
    <property type="evidence" value="ECO:0007669"/>
    <property type="project" value="UniProtKB-UniRule"/>
</dbReference>
<comment type="catalytic activity">
    <reaction evidence="4">
        <text>pretRNA = a 3'-half-tRNA molecule with a 5'-OH end + a 5'-half-tRNA molecule with a 2',3'-cyclic phosphate end + an intron with a 2',3'-cyclic phosphate and a 5'-hydroxyl terminus.</text>
        <dbReference type="EC" id="4.6.1.16"/>
    </reaction>
</comment>
<dbReference type="CDD" id="cd22363">
    <property type="entry name" value="tRNA-intron_lyase_C"/>
    <property type="match status" value="2"/>
</dbReference>
<reference evidence="7" key="2">
    <citation type="submission" date="2022-02" db="EMBL/GenBank/DDBJ databases">
        <authorList>
            <person name="Elcheninov A.G."/>
            <person name="Sorokin D.Y."/>
            <person name="Kublanov I.V."/>
        </authorList>
    </citation>
    <scope>NUCLEOTIDE SEQUENCE</scope>
    <source>
        <strain evidence="7">AArc-St2</strain>
    </source>
</reference>
<dbReference type="SUPFAM" id="SSF53032">
    <property type="entry name" value="tRNA-intron endonuclease catalytic domain-like"/>
    <property type="match status" value="2"/>
</dbReference>
<evidence type="ECO:0000256" key="4">
    <source>
        <dbReference type="HAMAP-Rule" id="MF_01834"/>
    </source>
</evidence>
<evidence type="ECO:0000313" key="7">
    <source>
        <dbReference type="EMBL" id="MCL9816138.1"/>
    </source>
</evidence>
<evidence type="ECO:0000259" key="5">
    <source>
        <dbReference type="Pfam" id="PF01974"/>
    </source>
</evidence>
<dbReference type="RefSeq" id="WP_250583096.1">
    <property type="nucleotide sequence ID" value="NZ_JAKRVX010000001.1"/>
</dbReference>
<dbReference type="Proteomes" id="UP001203207">
    <property type="component" value="Unassembled WGS sequence"/>
</dbReference>
<dbReference type="PANTHER" id="PTHR21227">
    <property type="entry name" value="TRNA-SPLICING ENDONUCLEASE SUBUNIT SEN2"/>
    <property type="match status" value="1"/>
</dbReference>
<dbReference type="AlphaFoldDB" id="A0AAE3FW91"/>
<evidence type="ECO:0000313" key="8">
    <source>
        <dbReference type="Proteomes" id="UP001203207"/>
    </source>
</evidence>
<feature type="domain" description="tRNA intron endonuclease catalytic" evidence="5">
    <location>
        <begin position="263"/>
        <end position="350"/>
    </location>
</feature>
<dbReference type="Gene3D" id="3.40.1170.20">
    <property type="entry name" value="tRNA intron endonuclease, N-terminal domain"/>
    <property type="match status" value="2"/>
</dbReference>
<comment type="caution">
    <text evidence="7">The sequence shown here is derived from an EMBL/GenBank/DDBJ whole genome shotgun (WGS) entry which is preliminary data.</text>
</comment>
<feature type="domain" description="tRNA intron endonuclease N-terminal" evidence="6">
    <location>
        <begin position="181"/>
        <end position="239"/>
    </location>
</feature>
<dbReference type="InterPro" id="IPR023516">
    <property type="entry name" value="tRNA_splic_arch_long"/>
</dbReference>
<dbReference type="GO" id="GO:0003676">
    <property type="term" value="F:nucleic acid binding"/>
    <property type="evidence" value="ECO:0007669"/>
    <property type="project" value="InterPro"/>
</dbReference>
<protein>
    <recommendedName>
        <fullName evidence="4">tRNA-splicing endonuclease</fullName>
        <ecNumber evidence="4">4.6.1.16</ecNumber>
    </recommendedName>
    <alternativeName>
        <fullName evidence="4">tRNA-intron endonuclease</fullName>
    </alternativeName>
</protein>
<dbReference type="SUPFAM" id="SSF55267">
    <property type="entry name" value="tRNA-intron endonuclease N-terminal domain-like"/>
    <property type="match status" value="2"/>
</dbReference>
<dbReference type="InterPro" id="IPR006676">
    <property type="entry name" value="tRNA_splic"/>
</dbReference>
<dbReference type="InterPro" id="IPR036740">
    <property type="entry name" value="tRNA_intron_Endonuc_N_sf"/>
</dbReference>
<dbReference type="InterPro" id="IPR006677">
    <property type="entry name" value="tRNA_intron_Endonuc_cat-like"/>
</dbReference>
<organism evidence="7 8">
    <name type="scientific">Natronocalculus amylovorans</name>
    <dbReference type="NCBI Taxonomy" id="2917812"/>
    <lineage>
        <taxon>Archaea</taxon>
        <taxon>Methanobacteriati</taxon>
        <taxon>Methanobacteriota</taxon>
        <taxon>Stenosarchaea group</taxon>
        <taxon>Halobacteria</taxon>
        <taxon>Halobacteriales</taxon>
        <taxon>Haloferacaceae</taxon>
        <taxon>Natronocalculus</taxon>
    </lineage>
</organism>
<dbReference type="Pfam" id="PF01974">
    <property type="entry name" value="tRNA_int_endo"/>
    <property type="match status" value="1"/>
</dbReference>
<comment type="function">
    <text evidence="3">Endonuclease that removes tRNA introns. Cleaves pre-tRNA at the 5'- and 3'-splice sites to release the intron. The products are an intron and two tRNA half-molecules bearing 2',3' cyclic phosphate and 5'-OH termini. Recognizes a pseudosymmetric substrate in which 2 bulged loops of 3 bases are separated by a stem of 4 bp.</text>
</comment>
<feature type="active site" evidence="4">
    <location>
        <position position="304"/>
    </location>
</feature>
<feature type="active site" evidence="4">
    <location>
        <position position="293"/>
    </location>
</feature>
<dbReference type="GO" id="GO:0005737">
    <property type="term" value="C:cytoplasm"/>
    <property type="evidence" value="ECO:0007669"/>
    <property type="project" value="TreeGrafter"/>
</dbReference>
<dbReference type="EMBL" id="JAKRVX010000001">
    <property type="protein sequence ID" value="MCL9816138.1"/>
    <property type="molecule type" value="Genomic_DNA"/>
</dbReference>
<evidence type="ECO:0000256" key="2">
    <source>
        <dbReference type="ARBA" id="ARBA00023239"/>
    </source>
</evidence>
<dbReference type="NCBIfam" id="TIGR00324">
    <property type="entry name" value="endA"/>
    <property type="match status" value="1"/>
</dbReference>
<comment type="function">
    <text evidence="4">Endonuclease that removes tRNA introns. Cleaves pre-tRNA at the 5' and 3' splice sites to release the intron. The products are an intron and two tRNA half-molecules bearing 2',3' cyclic phosphate and 5'-OH termini. Recognizes a pseudosymmetric substrate in which 2 bulged loops of 3 bases are separated by a stem of 4 bp.</text>
</comment>
<dbReference type="EC" id="4.6.1.16" evidence="4"/>
<dbReference type="Pfam" id="PF02778">
    <property type="entry name" value="tRNA_int_endo_N"/>
    <property type="match status" value="2"/>
</dbReference>
<feature type="active site" evidence="4">
    <location>
        <position position="335"/>
    </location>
</feature>
<comment type="subunit">
    <text evidence="4">Homodimer.</text>
</comment>
<proteinExistence type="inferred from homology"/>
<dbReference type="PANTHER" id="PTHR21227:SF0">
    <property type="entry name" value="TRNA-SPLICING ENDONUCLEASE SUBUNIT SEN2"/>
    <property type="match status" value="1"/>
</dbReference>
<evidence type="ECO:0000256" key="3">
    <source>
        <dbReference type="ARBA" id="ARBA00024798"/>
    </source>
</evidence>
<keyword evidence="1 4" id="KW-0819">tRNA processing</keyword>
<keyword evidence="2 4" id="KW-0456">Lyase</keyword>
<evidence type="ECO:0000256" key="1">
    <source>
        <dbReference type="ARBA" id="ARBA00022694"/>
    </source>
</evidence>
<evidence type="ECO:0000259" key="6">
    <source>
        <dbReference type="Pfam" id="PF02778"/>
    </source>
</evidence>
<dbReference type="HAMAP" id="MF_01834">
    <property type="entry name" value="EndA_long"/>
    <property type="match status" value="1"/>
</dbReference>
<dbReference type="NCBIfam" id="NF006794">
    <property type="entry name" value="PRK09300.1-1"/>
    <property type="match status" value="1"/>
</dbReference>
<reference evidence="7" key="1">
    <citation type="journal article" date="2022" name="Syst. Appl. Microbiol.">
        <title>Natronocalculus amylovorans gen. nov., sp. nov., and Natranaeroarchaeum aerophilus sp. nov., dominant culturable amylolytic natronoarchaea from hypersaline soda lakes in southwestern Siberia.</title>
        <authorList>
            <person name="Sorokin D.Y."/>
            <person name="Elcheninov A.G."/>
            <person name="Khizhniak T.V."/>
            <person name="Koenen M."/>
            <person name="Bale N.J."/>
            <person name="Damste J.S.S."/>
            <person name="Kublanov I.V."/>
        </authorList>
    </citation>
    <scope>NUCLEOTIDE SEQUENCE</scope>
    <source>
        <strain evidence="7">AArc-St2</strain>
    </source>
</reference>
<dbReference type="InterPro" id="IPR011856">
    <property type="entry name" value="tRNA_endonuc-like_dom_sf"/>
</dbReference>
<accession>A0AAE3FW91</accession>
<dbReference type="GO" id="GO:0000213">
    <property type="term" value="F:tRNA-intron lyase activity"/>
    <property type="evidence" value="ECO:0007669"/>
    <property type="project" value="UniProtKB-UniRule"/>
</dbReference>
<dbReference type="InterPro" id="IPR006678">
    <property type="entry name" value="tRNA_intron_Endonuc_N"/>
</dbReference>
<comment type="similarity">
    <text evidence="4">Belongs to the tRNA-intron endonuclease family. Archaeal long subfamily.</text>
</comment>